<sequence length="45" mass="5364">MKRESYYFQTVATDRLSELLSSGACVKFYTDMCMGSKIYVIEWRR</sequence>
<protein>
    <submittedName>
        <fullName evidence="1">Uncharacterized protein</fullName>
    </submittedName>
</protein>
<organism evidence="1 2">
    <name type="scientific">Pseudomonas phage PHB09</name>
    <dbReference type="NCBI Taxonomy" id="2867265"/>
    <lineage>
        <taxon>Viruses</taxon>
        <taxon>Duplodnaviria</taxon>
        <taxon>Heunggongvirae</taxon>
        <taxon>Uroviricota</taxon>
        <taxon>Caudoviricetes</taxon>
        <taxon>Vandenendeviridae</taxon>
        <taxon>Gorskivirinae</taxon>
        <taxon>Dilongvirus</taxon>
        <taxon>Dilongvirus PHB09</taxon>
    </lineage>
</organism>
<dbReference type="EMBL" id="OK040171">
    <property type="protein sequence ID" value="UAV84650.1"/>
    <property type="molecule type" value="Genomic_DNA"/>
</dbReference>
<name>A0AAE8XCF8_9CAUD</name>
<dbReference type="Proteomes" id="UP000827914">
    <property type="component" value="Segment"/>
</dbReference>
<proteinExistence type="predicted"/>
<accession>A0AAE8XCF8</accession>
<reference evidence="1" key="1">
    <citation type="submission" date="2021-09" db="EMBL/GenBank/DDBJ databases">
        <authorList>
            <person name="Liu Y."/>
        </authorList>
    </citation>
    <scope>NUCLEOTIDE SEQUENCE</scope>
</reference>
<gene>
    <name evidence="1" type="ORF">PHB09_155</name>
</gene>
<keyword evidence="2" id="KW-1185">Reference proteome</keyword>
<evidence type="ECO:0000313" key="2">
    <source>
        <dbReference type="Proteomes" id="UP000827914"/>
    </source>
</evidence>
<evidence type="ECO:0000313" key="1">
    <source>
        <dbReference type="EMBL" id="UAV84650.1"/>
    </source>
</evidence>